<dbReference type="PANTHER" id="PTHR40265">
    <property type="entry name" value="BLL2707 PROTEIN"/>
    <property type="match status" value="1"/>
</dbReference>
<dbReference type="PROSITE" id="PS51819">
    <property type="entry name" value="VOC"/>
    <property type="match status" value="1"/>
</dbReference>
<gene>
    <name evidence="2" type="ORF">HBA54_04700</name>
</gene>
<evidence type="ECO:0000313" key="3">
    <source>
        <dbReference type="Proteomes" id="UP000761264"/>
    </source>
</evidence>
<accession>A0A967C3N7</accession>
<sequence>MTSEMDLDHVAVVVGDLDRAERNYTRLGFQLTPRSSHKGPVAPDGEIGPWGSGNHCAMFRQGYLELLGITDADLYKAHIDRRLARYEGLHLIAFGTDDAGTTAAALGAKGVRISAPAQLGRDVPYGEGTRPGKFSIANLDEALYPEADFIVIEQQTRGVLWQPALMEHPNGALSLESVTLCCSDPDDLVARLTPALGGPRNGRFDLTPGVLAIISAKDLADRLPDCAPPGALPCVVATAIGVRSLRQTEDWLVQNDVPLLSTNNGCLRVGSETGCGAVIEFIQSTLEESGQ</sequence>
<dbReference type="InterPro" id="IPR037523">
    <property type="entry name" value="VOC_core"/>
</dbReference>
<dbReference type="Pfam" id="PF13468">
    <property type="entry name" value="Glyoxalase_3"/>
    <property type="match status" value="1"/>
</dbReference>
<dbReference type="Proteomes" id="UP000761264">
    <property type="component" value="Unassembled WGS sequence"/>
</dbReference>
<name>A0A967C3N7_9PROT</name>
<evidence type="ECO:0000259" key="1">
    <source>
        <dbReference type="PROSITE" id="PS51819"/>
    </source>
</evidence>
<dbReference type="EMBL" id="JAAQPH010000003">
    <property type="protein sequence ID" value="NIA67884.1"/>
    <property type="molecule type" value="Genomic_DNA"/>
</dbReference>
<dbReference type="SUPFAM" id="SSF54593">
    <property type="entry name" value="Glyoxalase/Bleomycin resistance protein/Dihydroxybiphenyl dioxygenase"/>
    <property type="match status" value="1"/>
</dbReference>
<keyword evidence="3" id="KW-1185">Reference proteome</keyword>
<comment type="caution">
    <text evidence="2">The sequence shown here is derived from an EMBL/GenBank/DDBJ whole genome shotgun (WGS) entry which is preliminary data.</text>
</comment>
<proteinExistence type="predicted"/>
<dbReference type="RefSeq" id="WP_167221907.1">
    <property type="nucleotide sequence ID" value="NZ_JAAQPH010000003.1"/>
</dbReference>
<reference evidence="2" key="1">
    <citation type="submission" date="2020-03" db="EMBL/GenBank/DDBJ databases">
        <title>Genome of Pelagibius litoralis DSM 21314T.</title>
        <authorList>
            <person name="Wang G."/>
        </authorList>
    </citation>
    <scope>NUCLEOTIDE SEQUENCE</scope>
    <source>
        <strain evidence="2">DSM 21314</strain>
    </source>
</reference>
<evidence type="ECO:0000313" key="2">
    <source>
        <dbReference type="EMBL" id="NIA67884.1"/>
    </source>
</evidence>
<dbReference type="InterPro" id="IPR029068">
    <property type="entry name" value="Glyas_Bleomycin-R_OHBP_Dase"/>
</dbReference>
<feature type="domain" description="VOC" evidence="1">
    <location>
        <begin position="6"/>
        <end position="145"/>
    </location>
</feature>
<dbReference type="Gene3D" id="3.10.180.10">
    <property type="entry name" value="2,3-Dihydroxybiphenyl 1,2-Dioxygenase, domain 1"/>
    <property type="match status" value="1"/>
</dbReference>
<dbReference type="PANTHER" id="PTHR40265:SF1">
    <property type="entry name" value="GLYOXALASE-LIKE DOMAIN-CONTAINING PROTEIN"/>
    <property type="match status" value="1"/>
</dbReference>
<organism evidence="2 3">
    <name type="scientific">Pelagibius litoralis</name>
    <dbReference type="NCBI Taxonomy" id="374515"/>
    <lineage>
        <taxon>Bacteria</taxon>
        <taxon>Pseudomonadati</taxon>
        <taxon>Pseudomonadota</taxon>
        <taxon>Alphaproteobacteria</taxon>
        <taxon>Rhodospirillales</taxon>
        <taxon>Rhodovibrionaceae</taxon>
        <taxon>Pelagibius</taxon>
    </lineage>
</organism>
<dbReference type="InterPro" id="IPR025870">
    <property type="entry name" value="Glyoxalase-like_dom"/>
</dbReference>
<dbReference type="AlphaFoldDB" id="A0A967C3N7"/>
<protein>
    <submittedName>
        <fullName evidence="2">VOC family protein</fullName>
    </submittedName>
</protein>